<accession>A0A4R3L9B3</accession>
<dbReference type="Pfam" id="PF25198">
    <property type="entry name" value="Spore_GerAC_N"/>
    <property type="match status" value="1"/>
</dbReference>
<dbReference type="PANTHER" id="PTHR35789">
    <property type="entry name" value="SPORE GERMINATION PROTEIN B3"/>
    <property type="match status" value="1"/>
</dbReference>
<evidence type="ECO:0000259" key="9">
    <source>
        <dbReference type="Pfam" id="PF25198"/>
    </source>
</evidence>
<evidence type="ECO:0000256" key="1">
    <source>
        <dbReference type="ARBA" id="ARBA00004635"/>
    </source>
</evidence>
<comment type="subcellular location">
    <subcellularLocation>
        <location evidence="1">Membrane</location>
        <topology evidence="1">Lipid-anchor</topology>
    </subcellularLocation>
</comment>
<dbReference type="InterPro" id="IPR046953">
    <property type="entry name" value="Spore_GerAC-like_C"/>
</dbReference>
<evidence type="ECO:0000256" key="6">
    <source>
        <dbReference type="ARBA" id="ARBA00023139"/>
    </source>
</evidence>
<proteinExistence type="inferred from homology"/>
<evidence type="ECO:0000256" key="2">
    <source>
        <dbReference type="ARBA" id="ARBA00007886"/>
    </source>
</evidence>
<dbReference type="PANTHER" id="PTHR35789:SF1">
    <property type="entry name" value="SPORE GERMINATION PROTEIN B3"/>
    <property type="match status" value="1"/>
</dbReference>
<evidence type="ECO:0000256" key="3">
    <source>
        <dbReference type="ARBA" id="ARBA00022544"/>
    </source>
</evidence>
<reference evidence="10 11" key="1">
    <citation type="submission" date="2019-03" db="EMBL/GenBank/DDBJ databases">
        <title>Genomic Encyclopedia of Type Strains, Phase IV (KMG-IV): sequencing the most valuable type-strain genomes for metagenomic binning, comparative biology and taxonomic classification.</title>
        <authorList>
            <person name="Goeker M."/>
        </authorList>
    </citation>
    <scope>NUCLEOTIDE SEQUENCE [LARGE SCALE GENOMIC DNA]</scope>
    <source>
        <strain evidence="10 11">DSM 45707</strain>
    </source>
</reference>
<name>A0A4R3L9B3_9BACL</name>
<organism evidence="10 11">
    <name type="scientific">Hazenella coriacea</name>
    <dbReference type="NCBI Taxonomy" id="1179467"/>
    <lineage>
        <taxon>Bacteria</taxon>
        <taxon>Bacillati</taxon>
        <taxon>Bacillota</taxon>
        <taxon>Bacilli</taxon>
        <taxon>Bacillales</taxon>
        <taxon>Thermoactinomycetaceae</taxon>
        <taxon>Hazenella</taxon>
    </lineage>
</organism>
<dbReference type="OrthoDB" id="2380468at2"/>
<evidence type="ECO:0000256" key="4">
    <source>
        <dbReference type="ARBA" id="ARBA00022729"/>
    </source>
</evidence>
<comment type="similarity">
    <text evidence="2">Belongs to the GerABKC lipoprotein family.</text>
</comment>
<protein>
    <submittedName>
        <fullName evidence="10">Ger(X)C family germination protein</fullName>
    </submittedName>
</protein>
<dbReference type="PROSITE" id="PS51257">
    <property type="entry name" value="PROKAR_LIPOPROTEIN"/>
    <property type="match status" value="1"/>
</dbReference>
<dbReference type="NCBIfam" id="TIGR02887">
    <property type="entry name" value="spore_ger_x_C"/>
    <property type="match status" value="1"/>
</dbReference>
<comment type="caution">
    <text evidence="10">The sequence shown here is derived from an EMBL/GenBank/DDBJ whole genome shotgun (WGS) entry which is preliminary data.</text>
</comment>
<sequence>MKKWLSRSLIVMLLVSLTGCWDMRELEHMFYVHALGVDYKNNRYEVYAQVLNFSTLAKQESGGSSGGQGEQVGAWVGKGVGSTLISAIHNLYATAQRRIYWGHLSAIVFSKEALNKGLKETLDSLTRYNEVRHIVWLYGTDKPIEEILNTTPVMESTPVYSKLGDPKEVFEQSSFIEPIRINRFMSQVYEPNRTAFLPNLTISQEQWTDPKESHTSLSINGVWLIQNWQLKGNMFAEELPGIIWFSEDANRILLTIPFKGKPAITMTMKQPNSKIIPIIQDGKVAFQINISVEGSITSKEIPMDEKLIERRAAEAIETEIRQTFEKALQKNHDVYNLFNTLYRKDFRRWNQMAKSHSLTLHPDLLKKVQVKVKVFDYGKAISNPDEIIKSDSKKKEKIPINQ</sequence>
<dbReference type="InterPro" id="IPR008844">
    <property type="entry name" value="Spore_GerAC-like"/>
</dbReference>
<keyword evidence="3" id="KW-0309">Germination</keyword>
<keyword evidence="4" id="KW-0732">Signal</keyword>
<dbReference type="EMBL" id="SMAG01000001">
    <property type="protein sequence ID" value="TCS96651.1"/>
    <property type="molecule type" value="Genomic_DNA"/>
</dbReference>
<dbReference type="Pfam" id="PF05504">
    <property type="entry name" value="Spore_GerAC"/>
    <property type="match status" value="1"/>
</dbReference>
<dbReference type="RefSeq" id="WP_131923051.1">
    <property type="nucleotide sequence ID" value="NZ_SMAG01000001.1"/>
</dbReference>
<keyword evidence="11" id="KW-1185">Reference proteome</keyword>
<feature type="domain" description="Spore germination protein N-terminal" evidence="9">
    <location>
        <begin position="22"/>
        <end position="202"/>
    </location>
</feature>
<evidence type="ECO:0000313" key="10">
    <source>
        <dbReference type="EMBL" id="TCS96651.1"/>
    </source>
</evidence>
<feature type="domain" description="Spore germination GerAC-like C-terminal" evidence="8">
    <location>
        <begin position="220"/>
        <end position="376"/>
    </location>
</feature>
<gene>
    <name evidence="10" type="ORF">EDD58_101287</name>
</gene>
<dbReference type="GO" id="GO:0016020">
    <property type="term" value="C:membrane"/>
    <property type="evidence" value="ECO:0007669"/>
    <property type="project" value="UniProtKB-SubCell"/>
</dbReference>
<evidence type="ECO:0000256" key="7">
    <source>
        <dbReference type="ARBA" id="ARBA00023288"/>
    </source>
</evidence>
<keyword evidence="6" id="KW-0564">Palmitate</keyword>
<evidence type="ECO:0000256" key="5">
    <source>
        <dbReference type="ARBA" id="ARBA00023136"/>
    </source>
</evidence>
<dbReference type="AlphaFoldDB" id="A0A4R3L9B3"/>
<keyword evidence="5" id="KW-0472">Membrane</keyword>
<dbReference type="InterPro" id="IPR038501">
    <property type="entry name" value="Spore_GerAC_C_sf"/>
</dbReference>
<dbReference type="Gene3D" id="3.30.300.210">
    <property type="entry name" value="Nutrient germinant receptor protein C, domain 3"/>
    <property type="match status" value="1"/>
</dbReference>
<dbReference type="GO" id="GO:0009847">
    <property type="term" value="P:spore germination"/>
    <property type="evidence" value="ECO:0007669"/>
    <property type="project" value="InterPro"/>
</dbReference>
<dbReference type="InterPro" id="IPR057336">
    <property type="entry name" value="GerAC_N"/>
</dbReference>
<evidence type="ECO:0000259" key="8">
    <source>
        <dbReference type="Pfam" id="PF05504"/>
    </source>
</evidence>
<evidence type="ECO:0000313" key="11">
    <source>
        <dbReference type="Proteomes" id="UP000294937"/>
    </source>
</evidence>
<dbReference type="Proteomes" id="UP000294937">
    <property type="component" value="Unassembled WGS sequence"/>
</dbReference>
<keyword evidence="7" id="KW-0449">Lipoprotein</keyword>